<dbReference type="RefSeq" id="WP_013826326.1">
    <property type="nucleotide sequence ID" value="NC_015574.1"/>
</dbReference>
<feature type="transmembrane region" description="Helical" evidence="1">
    <location>
        <begin position="100"/>
        <end position="121"/>
    </location>
</feature>
<evidence type="ECO:0000313" key="2">
    <source>
        <dbReference type="EMBL" id="AEG18827.1"/>
    </source>
</evidence>
<sequence>MVQDTIKDIIMWRPIIIATAIVVAIYFVSDMLSGQSLLFSGFLLAGIAVGFMVGGNIKAGLINGAITGVIAGIITTIMLIIYLLIEGLSASVMGSIGGTLAMYIAVEIVIAIAGGAIGFFINSETEFANEENDESEIPEN</sequence>
<proteinExistence type="predicted"/>
<dbReference type="eggNOG" id="arCOG11271">
    <property type="taxonomic scope" value="Archaea"/>
</dbReference>
<keyword evidence="1" id="KW-0472">Membrane</keyword>
<organism evidence="2 3">
    <name type="scientific">Methanobacterium paludis (strain DSM 25820 / JCM 18151 / SWAN1)</name>
    <dbReference type="NCBI Taxonomy" id="868131"/>
    <lineage>
        <taxon>Archaea</taxon>
        <taxon>Methanobacteriati</taxon>
        <taxon>Methanobacteriota</taxon>
        <taxon>Methanomada group</taxon>
        <taxon>Methanobacteria</taxon>
        <taxon>Methanobacteriales</taxon>
        <taxon>Methanobacteriaceae</taxon>
        <taxon>Methanobacterium</taxon>
    </lineage>
</organism>
<evidence type="ECO:0008006" key="4">
    <source>
        <dbReference type="Google" id="ProtNLM"/>
    </source>
</evidence>
<protein>
    <recommendedName>
        <fullName evidence="4">DUF5518 domain-containing protein</fullName>
    </recommendedName>
</protein>
<feature type="transmembrane region" description="Helical" evidence="1">
    <location>
        <begin position="61"/>
        <end position="85"/>
    </location>
</feature>
<accession>F6D4G4</accession>
<evidence type="ECO:0000256" key="1">
    <source>
        <dbReference type="SAM" id="Phobius"/>
    </source>
</evidence>
<reference evidence="2 3" key="1">
    <citation type="journal article" date="2014" name="Int. J. Syst. Evol. Microbiol.">
        <title>Methanobacterium paludis sp. nov. and a novel strain of Methanobacterium lacus isolated from northern peatlands.</title>
        <authorList>
            <person name="Cadillo-Quiroz H."/>
            <person name="Brauer S.L."/>
            <person name="Goodson N."/>
            <person name="Yavitt J.B."/>
            <person name="Zinder S.H."/>
        </authorList>
    </citation>
    <scope>NUCLEOTIDE SEQUENCE [LARGE SCALE GENOMIC DNA]</scope>
    <source>
        <strain evidence="3">DSM 25820 / JCM 18151 / SWAN1</strain>
    </source>
</reference>
<keyword evidence="1" id="KW-1133">Transmembrane helix</keyword>
<dbReference type="Pfam" id="PF17647">
    <property type="entry name" value="DUF5518"/>
    <property type="match status" value="1"/>
</dbReference>
<dbReference type="KEGG" id="mew:MSWAN_1816"/>
<feature type="transmembrane region" description="Helical" evidence="1">
    <location>
        <begin position="35"/>
        <end position="54"/>
    </location>
</feature>
<name>F6D4G4_METPW</name>
<dbReference type="HOGENOM" id="CLU_1830617_0_0_2"/>
<dbReference type="STRING" id="868131.MSWAN_1816"/>
<evidence type="ECO:0000313" key="3">
    <source>
        <dbReference type="Proteomes" id="UP000009231"/>
    </source>
</evidence>
<gene>
    <name evidence="2" type="ordered locus">MSWAN_1816</name>
</gene>
<feature type="transmembrane region" description="Helical" evidence="1">
    <location>
        <begin position="12"/>
        <end position="29"/>
    </location>
</feature>
<dbReference type="GeneID" id="10669326"/>
<dbReference type="Proteomes" id="UP000009231">
    <property type="component" value="Chromosome"/>
</dbReference>
<keyword evidence="1" id="KW-0812">Transmembrane</keyword>
<keyword evidence="3" id="KW-1185">Reference proteome</keyword>
<dbReference type="InterPro" id="IPR040493">
    <property type="entry name" value="DUF5518"/>
</dbReference>
<dbReference type="AlphaFoldDB" id="F6D4G4"/>
<dbReference type="EMBL" id="CP002772">
    <property type="protein sequence ID" value="AEG18827.1"/>
    <property type="molecule type" value="Genomic_DNA"/>
</dbReference>